<evidence type="ECO:0000256" key="4">
    <source>
        <dbReference type="PROSITE-ProRule" id="PRU10141"/>
    </source>
</evidence>
<dbReference type="InterPro" id="IPR011009">
    <property type="entry name" value="Kinase-like_dom_sf"/>
</dbReference>
<dbReference type="Gene3D" id="3.30.200.20">
    <property type="entry name" value="Phosphorylase Kinase, domain 1"/>
    <property type="match status" value="1"/>
</dbReference>
<comment type="similarity">
    <text evidence="5">Belongs to the protein kinase superfamily.</text>
</comment>
<keyword evidence="2 4" id="KW-0547">Nucleotide-binding</keyword>
<evidence type="ECO:0000256" key="2">
    <source>
        <dbReference type="ARBA" id="ARBA00022741"/>
    </source>
</evidence>
<dbReference type="PROSITE" id="PS00107">
    <property type="entry name" value="PROTEIN_KINASE_ATP"/>
    <property type="match status" value="1"/>
</dbReference>
<organism evidence="7 8">
    <name type="scientific">Lasallia pustulata</name>
    <dbReference type="NCBI Taxonomy" id="136370"/>
    <lineage>
        <taxon>Eukaryota</taxon>
        <taxon>Fungi</taxon>
        <taxon>Dikarya</taxon>
        <taxon>Ascomycota</taxon>
        <taxon>Pezizomycotina</taxon>
        <taxon>Lecanoromycetes</taxon>
        <taxon>OSLEUM clade</taxon>
        <taxon>Umbilicariomycetidae</taxon>
        <taxon>Umbilicariales</taxon>
        <taxon>Umbilicariaceae</taxon>
        <taxon>Lasallia</taxon>
    </lineage>
</organism>
<dbReference type="Gene3D" id="1.10.510.10">
    <property type="entry name" value="Transferase(Phosphotransferase) domain 1"/>
    <property type="match status" value="2"/>
</dbReference>
<comment type="caution">
    <text evidence="7">The sequence shown here is derived from an EMBL/GenBank/DDBJ whole genome shotgun (WGS) entry which is preliminary data.</text>
</comment>
<dbReference type="PROSITE" id="PS00108">
    <property type="entry name" value="PROTEIN_KINASE_ST"/>
    <property type="match status" value="1"/>
</dbReference>
<dbReference type="OrthoDB" id="5800476at2759"/>
<reference evidence="7 8" key="1">
    <citation type="submission" date="2019-09" db="EMBL/GenBank/DDBJ databases">
        <title>The hologenome of the rock-dwelling lichen Lasallia pustulata.</title>
        <authorList>
            <person name="Greshake Tzovaras B."/>
            <person name="Segers F."/>
            <person name="Bicker A."/>
            <person name="Dal Grande F."/>
            <person name="Otte J."/>
            <person name="Hankeln T."/>
            <person name="Schmitt I."/>
            <person name="Ebersberger I."/>
        </authorList>
    </citation>
    <scope>NUCLEOTIDE SEQUENCE [LARGE SCALE GENOMIC DNA]</scope>
    <source>
        <strain evidence="7">A1-1</strain>
    </source>
</reference>
<feature type="binding site" evidence="4">
    <location>
        <position position="66"/>
    </location>
    <ligand>
        <name>ATP</name>
        <dbReference type="ChEBI" id="CHEBI:30616"/>
    </ligand>
</feature>
<gene>
    <name evidence="7" type="ORF">FRX48_03676</name>
</gene>
<dbReference type="EC" id="2.7.11.1" evidence="1"/>
<evidence type="ECO:0000259" key="6">
    <source>
        <dbReference type="PROSITE" id="PS50011"/>
    </source>
</evidence>
<dbReference type="CDD" id="cd14016">
    <property type="entry name" value="STKc_CK1"/>
    <property type="match status" value="1"/>
</dbReference>
<proteinExistence type="inferred from homology"/>
<evidence type="ECO:0000313" key="8">
    <source>
        <dbReference type="Proteomes" id="UP000324767"/>
    </source>
</evidence>
<dbReference type="SMART" id="SM00220">
    <property type="entry name" value="S_TKc"/>
    <property type="match status" value="1"/>
</dbReference>
<evidence type="ECO:0000313" key="7">
    <source>
        <dbReference type="EMBL" id="KAA6412684.1"/>
    </source>
</evidence>
<accession>A0A5M8PTD7</accession>
<evidence type="ECO:0000256" key="3">
    <source>
        <dbReference type="ARBA" id="ARBA00022840"/>
    </source>
</evidence>
<feature type="domain" description="Protein kinase" evidence="6">
    <location>
        <begin position="37"/>
        <end position="284"/>
    </location>
</feature>
<dbReference type="PROSITE" id="PS50011">
    <property type="entry name" value="PROTEIN_KINASE_DOM"/>
    <property type="match status" value="1"/>
</dbReference>
<sequence>MKVVFSYGLNAPIPGSQMIANEEFGHRCQDLRIAGRYQLQRRIGGGGYGAVYIGTSIDTGEEVAIKLEHVSIDPSLLEAEADVYRSLSGGVGIPRVHAYLFECEYKATMVDLLGPSLEDLLNFCSREFSLKTVLMLADQFIHRLRYIHFKIVIHRDIKPENFLMGVGKHGSQVYVTDWASPPNAVKPSINGHLGVVQHRCDDLESLGYMLLYFLRGSLPWQGLTAVDQIQKEELILEKKQRINTRDLCDGLPKEFAAYFDYIRSLGFDDKPKYSHLRKIFRGLFTSEGFDYDHVYDWTILEYLRATQ</sequence>
<protein>
    <recommendedName>
        <fullName evidence="1">non-specific serine/threonine protein kinase</fullName>
        <ecNumber evidence="1">2.7.11.1</ecNumber>
    </recommendedName>
</protein>
<name>A0A5M8PTD7_9LECA</name>
<dbReference type="EMBL" id="VXIT01000005">
    <property type="protein sequence ID" value="KAA6412684.1"/>
    <property type="molecule type" value="Genomic_DNA"/>
</dbReference>
<dbReference type="InterPro" id="IPR017441">
    <property type="entry name" value="Protein_kinase_ATP_BS"/>
</dbReference>
<dbReference type="SUPFAM" id="SSF56112">
    <property type="entry name" value="Protein kinase-like (PK-like)"/>
    <property type="match status" value="1"/>
</dbReference>
<dbReference type="Pfam" id="PF00069">
    <property type="entry name" value="Pkinase"/>
    <property type="match status" value="1"/>
</dbReference>
<evidence type="ECO:0000256" key="1">
    <source>
        <dbReference type="ARBA" id="ARBA00012513"/>
    </source>
</evidence>
<dbReference type="Proteomes" id="UP000324767">
    <property type="component" value="Unassembled WGS sequence"/>
</dbReference>
<dbReference type="PANTHER" id="PTHR11909">
    <property type="entry name" value="CASEIN KINASE-RELATED"/>
    <property type="match status" value="1"/>
</dbReference>
<dbReference type="GO" id="GO:0005524">
    <property type="term" value="F:ATP binding"/>
    <property type="evidence" value="ECO:0007669"/>
    <property type="project" value="UniProtKB-UniRule"/>
</dbReference>
<keyword evidence="3 4" id="KW-0067">ATP-binding</keyword>
<dbReference type="InterPro" id="IPR008271">
    <property type="entry name" value="Ser/Thr_kinase_AS"/>
</dbReference>
<evidence type="ECO:0000256" key="5">
    <source>
        <dbReference type="RuleBase" id="RU000304"/>
    </source>
</evidence>
<dbReference type="GO" id="GO:0004674">
    <property type="term" value="F:protein serine/threonine kinase activity"/>
    <property type="evidence" value="ECO:0007669"/>
    <property type="project" value="UniProtKB-KW"/>
</dbReference>
<dbReference type="InterPro" id="IPR050235">
    <property type="entry name" value="CK1_Ser-Thr_kinase"/>
</dbReference>
<keyword evidence="7" id="KW-0808">Transferase</keyword>
<keyword evidence="5" id="KW-0723">Serine/threonine-protein kinase</keyword>
<dbReference type="InterPro" id="IPR000719">
    <property type="entry name" value="Prot_kinase_dom"/>
</dbReference>
<keyword evidence="7" id="KW-0418">Kinase</keyword>
<dbReference type="AlphaFoldDB" id="A0A5M8PTD7"/>